<dbReference type="Pfam" id="PF23804">
    <property type="entry name" value="DUF7179"/>
    <property type="match status" value="1"/>
</dbReference>
<accession>A0A2D2W6T1</accession>
<gene>
    <name evidence="1" type="ORF">P13BB106kb_p021</name>
</gene>
<sequence length="83" mass="9587">MENMTKTEMANTLAILLNMTGLEGQLMKLSIPAMKKMFETLNTNATEYSKVVRDAKFAREETLIVERRNKALEHEIEKLKEVK</sequence>
<evidence type="ECO:0000313" key="2">
    <source>
        <dbReference type="Proteomes" id="UP000240663"/>
    </source>
</evidence>
<dbReference type="Proteomes" id="UP000240663">
    <property type="component" value="Segment"/>
</dbReference>
<name>A0A2D2W6T1_9CAUD</name>
<evidence type="ECO:0000313" key="1">
    <source>
        <dbReference type="EMBL" id="ATS94005.1"/>
    </source>
</evidence>
<reference evidence="1 2" key="1">
    <citation type="submission" date="2017-09" db="EMBL/GenBank/DDBJ databases">
        <title>Complete genome sequence of bacteriophage (DU_PP_V) infecting Pectobacterium spp.</title>
        <authorList>
            <person name="Park T.-H."/>
        </authorList>
    </citation>
    <scope>NUCLEOTIDE SEQUENCE [LARGE SCALE GENOMIC DNA]</scope>
</reference>
<dbReference type="InterPro" id="IPR055603">
    <property type="entry name" value="DUF7179"/>
</dbReference>
<dbReference type="EMBL" id="MF979564">
    <property type="protein sequence ID" value="ATS94005.1"/>
    <property type="molecule type" value="Genomic_DNA"/>
</dbReference>
<organism evidence="1 2">
    <name type="scientific">Pectobacterium phage DU_PP_V</name>
    <dbReference type="NCBI Taxonomy" id="2041492"/>
    <lineage>
        <taxon>Viruses</taxon>
        <taxon>Duplodnaviria</taxon>
        <taxon>Heunggongvirae</taxon>
        <taxon>Uroviricota</taxon>
        <taxon>Caudoviricetes</taxon>
        <taxon>Demerecviridae</taxon>
        <taxon>Mccorquodalevirinae</taxon>
        <taxon>Hongcheonvirus</taxon>
        <taxon>Hongcheonvirus DUPPV</taxon>
    </lineage>
</organism>
<protein>
    <submittedName>
        <fullName evidence="1">Uncharacterized protein</fullName>
    </submittedName>
</protein>
<proteinExistence type="predicted"/>
<keyword evidence="2" id="KW-1185">Reference proteome</keyword>